<accession>A0A420IUZ0</accession>
<comment type="subcellular location">
    <subcellularLocation>
        <location evidence="1">Nucleus</location>
    </subcellularLocation>
</comment>
<evidence type="ECO:0000313" key="8">
    <source>
        <dbReference type="Proteomes" id="UP000285405"/>
    </source>
</evidence>
<name>A0A420IUZ0_9PEZI</name>
<dbReference type="OrthoDB" id="3560146at2759"/>
<evidence type="ECO:0000313" key="7">
    <source>
        <dbReference type="EMBL" id="RKF78351.1"/>
    </source>
</evidence>
<evidence type="ECO:0000256" key="5">
    <source>
        <dbReference type="ARBA" id="ARBA00023242"/>
    </source>
</evidence>
<dbReference type="GO" id="GO:0005634">
    <property type="term" value="C:nucleus"/>
    <property type="evidence" value="ECO:0007669"/>
    <property type="project" value="UniProtKB-SubCell"/>
</dbReference>
<organism evidence="7 8">
    <name type="scientific">Golovinomyces cichoracearum</name>
    <dbReference type="NCBI Taxonomy" id="62708"/>
    <lineage>
        <taxon>Eukaryota</taxon>
        <taxon>Fungi</taxon>
        <taxon>Dikarya</taxon>
        <taxon>Ascomycota</taxon>
        <taxon>Pezizomycotina</taxon>
        <taxon>Leotiomycetes</taxon>
        <taxon>Erysiphales</taxon>
        <taxon>Erysiphaceae</taxon>
        <taxon>Golovinomyces</taxon>
    </lineage>
</organism>
<keyword evidence="5" id="KW-0539">Nucleus</keyword>
<dbReference type="PANTHER" id="PTHR46481">
    <property type="entry name" value="ZINC FINGER BED DOMAIN-CONTAINING PROTEIN 4"/>
    <property type="match status" value="1"/>
</dbReference>
<feature type="region of interest" description="Disordered" evidence="6">
    <location>
        <begin position="1"/>
        <end position="24"/>
    </location>
</feature>
<dbReference type="Proteomes" id="UP000285405">
    <property type="component" value="Unassembled WGS sequence"/>
</dbReference>
<dbReference type="InterPro" id="IPR012337">
    <property type="entry name" value="RNaseH-like_sf"/>
</dbReference>
<evidence type="ECO:0000256" key="3">
    <source>
        <dbReference type="ARBA" id="ARBA00022771"/>
    </source>
</evidence>
<dbReference type="AlphaFoldDB" id="A0A420IUZ0"/>
<comment type="caution">
    <text evidence="7">The sequence shown here is derived from an EMBL/GenBank/DDBJ whole genome shotgun (WGS) entry which is preliminary data.</text>
</comment>
<dbReference type="SUPFAM" id="SSF53098">
    <property type="entry name" value="Ribonuclease H-like"/>
    <property type="match status" value="1"/>
</dbReference>
<sequence>MDSYINSPTTSTFDESPNQSLDSQASEVSITSSIATHSSSKYNKEGYKPETTSNIYIFKNGLFSRDLLPIIISQARKLRLKCTTQVTTFYIRCNKELITKVEAFQSSNLVKHYRENHPSIAYNKETEKFKKKITDILHTRSTFFNSIKRARSSTLTDFTKEEAYNKIITFLIDNNLSFKILNSSSFKDLLCYYNPDSPSISRRGVKTLLNTTFNRALTTFNNDLKRNIDTSGTFSLTFDLWTSRNQDTYIGIILSFIDTDFNLVYKLISFDFLTESHTGKYIYYSFVKAIKPYLSITLKNILSITRDNASNNNSFISLFNKAYKEYTSKEFNGDIRCLAHIINLVVQTILKDFLRSEDPLDTVGNSYLTYWIPFTI</sequence>
<keyword evidence="3" id="KW-0863">Zinc-finger</keyword>
<evidence type="ECO:0000256" key="2">
    <source>
        <dbReference type="ARBA" id="ARBA00022723"/>
    </source>
</evidence>
<dbReference type="PANTHER" id="PTHR46481:SF10">
    <property type="entry name" value="ZINC FINGER BED DOMAIN-CONTAINING PROTEIN 39"/>
    <property type="match status" value="1"/>
</dbReference>
<dbReference type="GO" id="GO:0008270">
    <property type="term" value="F:zinc ion binding"/>
    <property type="evidence" value="ECO:0007669"/>
    <property type="project" value="UniProtKB-KW"/>
</dbReference>
<keyword evidence="4" id="KW-0862">Zinc</keyword>
<reference evidence="7 8" key="1">
    <citation type="journal article" date="2018" name="BMC Genomics">
        <title>Comparative genome analyses reveal sequence features reflecting distinct modes of host-adaptation between dicot and monocot powdery mildew.</title>
        <authorList>
            <person name="Wu Y."/>
            <person name="Ma X."/>
            <person name="Pan Z."/>
            <person name="Kale S.D."/>
            <person name="Song Y."/>
            <person name="King H."/>
            <person name="Zhang Q."/>
            <person name="Presley C."/>
            <person name="Deng X."/>
            <person name="Wei C.I."/>
            <person name="Xiao S."/>
        </authorList>
    </citation>
    <scope>NUCLEOTIDE SEQUENCE [LARGE SCALE GENOMIC DNA]</scope>
    <source>
        <strain evidence="7">UCSC1</strain>
    </source>
</reference>
<dbReference type="InterPro" id="IPR052035">
    <property type="entry name" value="ZnF_BED_domain_contain"/>
</dbReference>
<evidence type="ECO:0000256" key="6">
    <source>
        <dbReference type="SAM" id="MobiDB-lite"/>
    </source>
</evidence>
<keyword evidence="2" id="KW-0479">Metal-binding</keyword>
<dbReference type="EMBL" id="MCBR01005649">
    <property type="protein sequence ID" value="RKF78351.1"/>
    <property type="molecule type" value="Genomic_DNA"/>
</dbReference>
<gene>
    <name evidence="7" type="ORF">GcC1_056026</name>
</gene>
<protein>
    <submittedName>
        <fullName evidence="7">Uncharacterized protein</fullName>
    </submittedName>
</protein>
<evidence type="ECO:0000256" key="1">
    <source>
        <dbReference type="ARBA" id="ARBA00004123"/>
    </source>
</evidence>
<evidence type="ECO:0000256" key="4">
    <source>
        <dbReference type="ARBA" id="ARBA00022833"/>
    </source>
</evidence>
<proteinExistence type="predicted"/>